<evidence type="ECO:0000313" key="3">
    <source>
        <dbReference type="EMBL" id="GAU21362.1"/>
    </source>
</evidence>
<feature type="region of interest" description="Disordered" evidence="1">
    <location>
        <begin position="1"/>
        <end position="28"/>
    </location>
</feature>
<dbReference type="Pfam" id="PF03372">
    <property type="entry name" value="Exo_endo_phos"/>
    <property type="match status" value="1"/>
</dbReference>
<dbReference type="SUPFAM" id="SSF56219">
    <property type="entry name" value="DNase I-like"/>
    <property type="match status" value="1"/>
</dbReference>
<feature type="compositionally biased region" description="Basic and acidic residues" evidence="1">
    <location>
        <begin position="1"/>
        <end position="20"/>
    </location>
</feature>
<keyword evidence="4" id="KW-1185">Reference proteome</keyword>
<protein>
    <recommendedName>
        <fullName evidence="2">Endonuclease/exonuclease/phosphatase domain-containing protein</fullName>
    </recommendedName>
</protein>
<name>A0A2Z6M7G6_TRISU</name>
<reference evidence="4" key="1">
    <citation type="journal article" date="2017" name="Front. Plant Sci.">
        <title>Climate Clever Clovers: New Paradigm to Reduce the Environmental Footprint of Ruminants by Breeding Low Methanogenic Forages Utilizing Haplotype Variation.</title>
        <authorList>
            <person name="Kaur P."/>
            <person name="Appels R."/>
            <person name="Bayer P.E."/>
            <person name="Keeble-Gagnere G."/>
            <person name="Wang J."/>
            <person name="Hirakawa H."/>
            <person name="Shirasawa K."/>
            <person name="Vercoe P."/>
            <person name="Stefanova K."/>
            <person name="Durmic Z."/>
            <person name="Nichols P."/>
            <person name="Revell C."/>
            <person name="Isobe S.N."/>
            <person name="Edwards D."/>
            <person name="Erskine W."/>
        </authorList>
    </citation>
    <scope>NUCLEOTIDE SEQUENCE [LARGE SCALE GENOMIC DNA]</scope>
    <source>
        <strain evidence="4">cv. Daliak</strain>
    </source>
</reference>
<sequence length="528" mass="61751">MKKQEEMEVQCEKKRRREEENTSSSTTLKAASEHFLSADVEGRSGGLSIMWKETTKCRLLNYSRNFINLVVEDREKGDWRLTCYYDYLERSRRRQAWDLLRQLRDMSNLPWCIVGDFNDLLSQEDKKGRHNHPNWLCAGFRSAVSDCDLTDIHLGGYPFTWIKSIGTSHFIEERLDRAMANSSWLSLFSDVKLVNLIASRSDHSPLLLQSSCMIRNGNTYSFKFENIWLKEDDIEEVVADGWQEGRELEITTRVTWSTDKLQRWGRRKRIKFKQEVKECSEEMERVRGSHSETDSRRYIRAQEQHARILVQEETYWQQRAKMSKRIDKLVNEENVEVKTQLEICGVAIKYFDQLFKPNACTHDPVLSFITPKVTQEDNEKLLAPFTKEEVKDALFQKHPDKAPGPNGFNLAFYQHFWNLCGNDIFEATKEWLGRGNEGVSEGVENTRIGGVNRERERDEHTRFILVPLTNREYSSPLALPRDFTKITKDYNPSAQAHKQESSIAQVTPDKRLLTNAQVTQDKRLFQVE</sequence>
<dbReference type="EMBL" id="DF973228">
    <property type="protein sequence ID" value="GAU21362.1"/>
    <property type="molecule type" value="Genomic_DNA"/>
</dbReference>
<feature type="domain" description="Endonuclease/exonuclease/phosphatase" evidence="2">
    <location>
        <begin position="41"/>
        <end position="203"/>
    </location>
</feature>
<dbReference type="PANTHER" id="PTHR33710:SF79">
    <property type="entry name" value="OS06G0205337 PROTEIN"/>
    <property type="match status" value="1"/>
</dbReference>
<proteinExistence type="predicted"/>
<dbReference type="AlphaFoldDB" id="A0A2Z6M7G6"/>
<dbReference type="InterPro" id="IPR005135">
    <property type="entry name" value="Endo/exonuclease/phosphatase"/>
</dbReference>
<evidence type="ECO:0000313" key="4">
    <source>
        <dbReference type="Proteomes" id="UP000242715"/>
    </source>
</evidence>
<organism evidence="3 4">
    <name type="scientific">Trifolium subterraneum</name>
    <name type="common">Subterranean clover</name>
    <dbReference type="NCBI Taxonomy" id="3900"/>
    <lineage>
        <taxon>Eukaryota</taxon>
        <taxon>Viridiplantae</taxon>
        <taxon>Streptophyta</taxon>
        <taxon>Embryophyta</taxon>
        <taxon>Tracheophyta</taxon>
        <taxon>Spermatophyta</taxon>
        <taxon>Magnoliopsida</taxon>
        <taxon>eudicotyledons</taxon>
        <taxon>Gunneridae</taxon>
        <taxon>Pentapetalae</taxon>
        <taxon>rosids</taxon>
        <taxon>fabids</taxon>
        <taxon>Fabales</taxon>
        <taxon>Fabaceae</taxon>
        <taxon>Papilionoideae</taxon>
        <taxon>50 kb inversion clade</taxon>
        <taxon>NPAAA clade</taxon>
        <taxon>Hologalegina</taxon>
        <taxon>IRL clade</taxon>
        <taxon>Trifolieae</taxon>
        <taxon>Trifolium</taxon>
    </lineage>
</organism>
<accession>A0A2Z6M7G6</accession>
<dbReference type="Proteomes" id="UP000242715">
    <property type="component" value="Unassembled WGS sequence"/>
</dbReference>
<dbReference type="InterPro" id="IPR036691">
    <property type="entry name" value="Endo/exonu/phosph_ase_sf"/>
</dbReference>
<evidence type="ECO:0000256" key="1">
    <source>
        <dbReference type="SAM" id="MobiDB-lite"/>
    </source>
</evidence>
<dbReference type="GO" id="GO:0003824">
    <property type="term" value="F:catalytic activity"/>
    <property type="evidence" value="ECO:0007669"/>
    <property type="project" value="InterPro"/>
</dbReference>
<dbReference type="OrthoDB" id="1001388at2759"/>
<gene>
    <name evidence="3" type="ORF">TSUD_189490</name>
</gene>
<dbReference type="Gene3D" id="3.60.10.10">
    <property type="entry name" value="Endonuclease/exonuclease/phosphatase"/>
    <property type="match status" value="1"/>
</dbReference>
<dbReference type="PANTHER" id="PTHR33710">
    <property type="entry name" value="BNAC02G09200D PROTEIN"/>
    <property type="match status" value="1"/>
</dbReference>
<evidence type="ECO:0000259" key="2">
    <source>
        <dbReference type="Pfam" id="PF03372"/>
    </source>
</evidence>